<dbReference type="InterPro" id="IPR013249">
    <property type="entry name" value="RNA_pol_sigma70_r4_t2"/>
</dbReference>
<comment type="similarity">
    <text evidence="1">Belongs to the sigma-70 factor family. ECF subfamily.</text>
</comment>
<dbReference type="SUPFAM" id="SSF88659">
    <property type="entry name" value="Sigma3 and sigma4 domains of RNA polymerase sigma factors"/>
    <property type="match status" value="1"/>
</dbReference>
<dbReference type="InterPro" id="IPR013325">
    <property type="entry name" value="RNA_pol_sigma_r2"/>
</dbReference>
<organism evidence="8 9">
    <name type="scientific">candidate division WOR-1 bacterium RIFOXYC2_FULL_41_25</name>
    <dbReference type="NCBI Taxonomy" id="1802586"/>
    <lineage>
        <taxon>Bacteria</taxon>
        <taxon>Bacillati</taxon>
        <taxon>Saganbacteria</taxon>
    </lineage>
</organism>
<dbReference type="CDD" id="cd06171">
    <property type="entry name" value="Sigma70_r4"/>
    <property type="match status" value="1"/>
</dbReference>
<dbReference type="PANTHER" id="PTHR43133:SF51">
    <property type="entry name" value="RNA POLYMERASE SIGMA FACTOR"/>
    <property type="match status" value="1"/>
</dbReference>
<dbReference type="InterPro" id="IPR007627">
    <property type="entry name" value="RNA_pol_sigma70_r2"/>
</dbReference>
<feature type="compositionally biased region" description="Basic and acidic residues" evidence="5">
    <location>
        <begin position="169"/>
        <end position="186"/>
    </location>
</feature>
<evidence type="ECO:0000313" key="9">
    <source>
        <dbReference type="Proteomes" id="UP000177309"/>
    </source>
</evidence>
<feature type="region of interest" description="Disordered" evidence="5">
    <location>
        <begin position="158"/>
        <end position="186"/>
    </location>
</feature>
<dbReference type="GO" id="GO:0003677">
    <property type="term" value="F:DNA binding"/>
    <property type="evidence" value="ECO:0007669"/>
    <property type="project" value="InterPro"/>
</dbReference>
<dbReference type="InterPro" id="IPR039425">
    <property type="entry name" value="RNA_pol_sigma-70-like"/>
</dbReference>
<dbReference type="InterPro" id="IPR036388">
    <property type="entry name" value="WH-like_DNA-bd_sf"/>
</dbReference>
<reference evidence="8 9" key="1">
    <citation type="journal article" date="2016" name="Nat. Commun.">
        <title>Thousands of microbial genomes shed light on interconnected biogeochemical processes in an aquifer system.</title>
        <authorList>
            <person name="Anantharaman K."/>
            <person name="Brown C.T."/>
            <person name="Hug L.A."/>
            <person name="Sharon I."/>
            <person name="Castelle C.J."/>
            <person name="Probst A.J."/>
            <person name="Thomas B.C."/>
            <person name="Singh A."/>
            <person name="Wilkins M.J."/>
            <person name="Karaoz U."/>
            <person name="Brodie E.L."/>
            <person name="Williams K.H."/>
            <person name="Hubbard S.S."/>
            <person name="Banfield J.F."/>
        </authorList>
    </citation>
    <scope>NUCLEOTIDE SEQUENCE [LARGE SCALE GENOMIC DNA]</scope>
</reference>
<comment type="caution">
    <text evidence="8">The sequence shown here is derived from an EMBL/GenBank/DDBJ whole genome shotgun (WGS) entry which is preliminary data.</text>
</comment>
<feature type="domain" description="RNA polymerase sigma-70 region 2" evidence="6">
    <location>
        <begin position="9"/>
        <end position="76"/>
    </location>
</feature>
<evidence type="ECO:0000259" key="6">
    <source>
        <dbReference type="Pfam" id="PF04542"/>
    </source>
</evidence>
<protein>
    <recommendedName>
        <fullName evidence="10">HTH luxR-type domain-containing protein</fullName>
    </recommendedName>
</protein>
<dbReference type="GO" id="GO:0006352">
    <property type="term" value="P:DNA-templated transcription initiation"/>
    <property type="evidence" value="ECO:0007669"/>
    <property type="project" value="InterPro"/>
</dbReference>
<keyword evidence="3" id="KW-0731">Sigma factor</keyword>
<evidence type="ECO:0000256" key="3">
    <source>
        <dbReference type="ARBA" id="ARBA00023082"/>
    </source>
</evidence>
<keyword evidence="4" id="KW-0804">Transcription</keyword>
<evidence type="ECO:0000256" key="5">
    <source>
        <dbReference type="SAM" id="MobiDB-lite"/>
    </source>
</evidence>
<dbReference type="InterPro" id="IPR013324">
    <property type="entry name" value="RNA_pol_sigma_r3/r4-like"/>
</dbReference>
<proteinExistence type="inferred from homology"/>
<evidence type="ECO:0000256" key="1">
    <source>
        <dbReference type="ARBA" id="ARBA00010641"/>
    </source>
</evidence>
<dbReference type="Pfam" id="PF08281">
    <property type="entry name" value="Sigma70_r4_2"/>
    <property type="match status" value="1"/>
</dbReference>
<evidence type="ECO:0000313" key="8">
    <source>
        <dbReference type="EMBL" id="OGC33484.1"/>
    </source>
</evidence>
<dbReference type="Pfam" id="PF04542">
    <property type="entry name" value="Sigma70_r2"/>
    <property type="match status" value="1"/>
</dbReference>
<feature type="domain" description="RNA polymerase sigma factor 70 region 4 type 2" evidence="7">
    <location>
        <begin position="104"/>
        <end position="152"/>
    </location>
</feature>
<evidence type="ECO:0008006" key="10">
    <source>
        <dbReference type="Google" id="ProtNLM"/>
    </source>
</evidence>
<keyword evidence="2" id="KW-0805">Transcription regulation</keyword>
<dbReference type="GO" id="GO:0016987">
    <property type="term" value="F:sigma factor activity"/>
    <property type="evidence" value="ECO:0007669"/>
    <property type="project" value="UniProtKB-KW"/>
</dbReference>
<evidence type="ECO:0000256" key="2">
    <source>
        <dbReference type="ARBA" id="ARBA00023015"/>
    </source>
</evidence>
<accession>A0A1F4TLA9</accession>
<sequence length="186" mass="21946">MDQLDFTEIYSQHKEFVWRLVSRFVVTKEDREDLFQEVFIRIYRALGKFKGQSKLETWLYRLTTNTAINYLNKQKRIRRVKELLEKMRIISSVEDKEPEIEGSLLRPLEKLNSKQKMILLLAEVEELPLAQIAENMNIPIGTVKSNLNRAKEIMRKSLNEEDLSSDLSAEVRRTKEEVSTKEEKNG</sequence>
<gene>
    <name evidence="8" type="ORF">A2462_06840</name>
</gene>
<dbReference type="EMBL" id="MEUI01000034">
    <property type="protein sequence ID" value="OGC33484.1"/>
    <property type="molecule type" value="Genomic_DNA"/>
</dbReference>
<dbReference type="Gene3D" id="1.10.1740.10">
    <property type="match status" value="1"/>
</dbReference>
<evidence type="ECO:0000256" key="4">
    <source>
        <dbReference type="ARBA" id="ARBA00023163"/>
    </source>
</evidence>
<evidence type="ECO:0000259" key="7">
    <source>
        <dbReference type="Pfam" id="PF08281"/>
    </source>
</evidence>
<dbReference type="AlphaFoldDB" id="A0A1F4TLA9"/>
<dbReference type="NCBIfam" id="TIGR02937">
    <property type="entry name" value="sigma70-ECF"/>
    <property type="match status" value="1"/>
</dbReference>
<dbReference type="Proteomes" id="UP000177309">
    <property type="component" value="Unassembled WGS sequence"/>
</dbReference>
<dbReference type="InterPro" id="IPR014284">
    <property type="entry name" value="RNA_pol_sigma-70_dom"/>
</dbReference>
<dbReference type="SUPFAM" id="SSF88946">
    <property type="entry name" value="Sigma2 domain of RNA polymerase sigma factors"/>
    <property type="match status" value="1"/>
</dbReference>
<name>A0A1F4TLA9_UNCSA</name>
<dbReference type="Gene3D" id="1.10.10.10">
    <property type="entry name" value="Winged helix-like DNA-binding domain superfamily/Winged helix DNA-binding domain"/>
    <property type="match status" value="1"/>
</dbReference>
<dbReference type="PANTHER" id="PTHR43133">
    <property type="entry name" value="RNA POLYMERASE ECF-TYPE SIGMA FACTO"/>
    <property type="match status" value="1"/>
</dbReference>